<dbReference type="PANTHER" id="PTHR47723">
    <property type="entry name" value="OS05G0353850 PROTEIN"/>
    <property type="match status" value="1"/>
</dbReference>
<dbReference type="Gene3D" id="3.30.420.10">
    <property type="entry name" value="Ribonuclease H-like superfamily/Ribonuclease H"/>
    <property type="match status" value="1"/>
</dbReference>
<protein>
    <recommendedName>
        <fullName evidence="1">RNase H type-1 domain-containing protein</fullName>
    </recommendedName>
</protein>
<evidence type="ECO:0000313" key="3">
    <source>
        <dbReference type="Proteomes" id="UP000824469"/>
    </source>
</evidence>
<keyword evidence="3" id="KW-1185">Reference proteome</keyword>
<feature type="domain" description="RNase H type-1" evidence="1">
    <location>
        <begin position="194"/>
        <end position="305"/>
    </location>
</feature>
<name>A0AA38GJV4_TAXCH</name>
<dbReference type="GO" id="GO:0003676">
    <property type="term" value="F:nucleic acid binding"/>
    <property type="evidence" value="ECO:0007669"/>
    <property type="project" value="InterPro"/>
</dbReference>
<dbReference type="GO" id="GO:0004523">
    <property type="term" value="F:RNA-DNA hybrid ribonuclease activity"/>
    <property type="evidence" value="ECO:0007669"/>
    <property type="project" value="InterPro"/>
</dbReference>
<dbReference type="Pfam" id="PF13456">
    <property type="entry name" value="RVT_3"/>
    <property type="match status" value="1"/>
</dbReference>
<reference evidence="2 3" key="1">
    <citation type="journal article" date="2021" name="Nat. Plants">
        <title>The Taxus genome provides insights into paclitaxel biosynthesis.</title>
        <authorList>
            <person name="Xiong X."/>
            <person name="Gou J."/>
            <person name="Liao Q."/>
            <person name="Li Y."/>
            <person name="Zhou Q."/>
            <person name="Bi G."/>
            <person name="Li C."/>
            <person name="Du R."/>
            <person name="Wang X."/>
            <person name="Sun T."/>
            <person name="Guo L."/>
            <person name="Liang H."/>
            <person name="Lu P."/>
            <person name="Wu Y."/>
            <person name="Zhang Z."/>
            <person name="Ro D.K."/>
            <person name="Shang Y."/>
            <person name="Huang S."/>
            <person name="Yan J."/>
        </authorList>
    </citation>
    <scope>NUCLEOTIDE SEQUENCE [LARGE SCALE GENOMIC DNA]</scope>
    <source>
        <strain evidence="2">Ta-2019</strain>
    </source>
</reference>
<evidence type="ECO:0000313" key="2">
    <source>
        <dbReference type="EMBL" id="KAH9324526.1"/>
    </source>
</evidence>
<dbReference type="PANTHER" id="PTHR47723:SF23">
    <property type="entry name" value="REVERSE TRANSCRIPTASE-LIKE PROTEIN"/>
    <property type="match status" value="1"/>
</dbReference>
<dbReference type="OMA" id="WHTEWIL"/>
<dbReference type="Proteomes" id="UP000824469">
    <property type="component" value="Unassembled WGS sequence"/>
</dbReference>
<evidence type="ECO:0000259" key="1">
    <source>
        <dbReference type="Pfam" id="PF13456"/>
    </source>
</evidence>
<dbReference type="AlphaFoldDB" id="A0AA38GJV4"/>
<dbReference type="InterPro" id="IPR002156">
    <property type="entry name" value="RNaseH_domain"/>
</dbReference>
<dbReference type="SUPFAM" id="SSF53098">
    <property type="entry name" value="Ribonuclease H-like"/>
    <property type="match status" value="1"/>
</dbReference>
<proteinExistence type="predicted"/>
<dbReference type="CDD" id="cd06222">
    <property type="entry name" value="RNase_H_like"/>
    <property type="match status" value="1"/>
</dbReference>
<accession>A0AA38GJV4</accession>
<gene>
    <name evidence="2" type="ORF">KI387_004704</name>
</gene>
<sequence length="347" mass="39291">NFLWQGLSEEKKLPLIIWDTLAKPKELGGVGILNLGLQNMALRAKLVWNLISNPNSLLSMVFKKKYLGASLPKSILRVANPPKGSHIWNFMIEHRSLFIFYADWKVGNGEKALFWDDPWNGYPTLGDSTTFSYIERRLLDDWGPFVSNYGELNDSLPSMLQWKKVDHLNLYPDLEANFLSVLQERNILFSNKGNLGVSSAGCVIHKSSGKLVMAASYKLKVGMCNVVEVQALGLGLLLTASLKIENLEIEGDSMIIINTIIKKIALSWKLDIDVQKILWLSKLKNWSIKHIYREANRCANWLANKGIDQACEEKVANNCSAWEGFHMIIARDFSQHDFDDSFPTCEV</sequence>
<dbReference type="InterPro" id="IPR036397">
    <property type="entry name" value="RNaseH_sf"/>
</dbReference>
<organism evidence="2 3">
    <name type="scientific">Taxus chinensis</name>
    <name type="common">Chinese yew</name>
    <name type="synonym">Taxus wallichiana var. chinensis</name>
    <dbReference type="NCBI Taxonomy" id="29808"/>
    <lineage>
        <taxon>Eukaryota</taxon>
        <taxon>Viridiplantae</taxon>
        <taxon>Streptophyta</taxon>
        <taxon>Embryophyta</taxon>
        <taxon>Tracheophyta</taxon>
        <taxon>Spermatophyta</taxon>
        <taxon>Pinopsida</taxon>
        <taxon>Pinidae</taxon>
        <taxon>Conifers II</taxon>
        <taxon>Cupressales</taxon>
        <taxon>Taxaceae</taxon>
        <taxon>Taxus</taxon>
    </lineage>
</organism>
<dbReference type="InterPro" id="IPR044730">
    <property type="entry name" value="RNase_H-like_dom_plant"/>
</dbReference>
<dbReference type="InterPro" id="IPR012337">
    <property type="entry name" value="RNaseH-like_sf"/>
</dbReference>
<comment type="caution">
    <text evidence="2">The sequence shown here is derived from an EMBL/GenBank/DDBJ whole genome shotgun (WGS) entry which is preliminary data.</text>
</comment>
<dbReference type="EMBL" id="JAHRHJ020000002">
    <property type="protein sequence ID" value="KAH9324526.1"/>
    <property type="molecule type" value="Genomic_DNA"/>
</dbReference>
<feature type="non-terminal residue" evidence="2">
    <location>
        <position position="1"/>
    </location>
</feature>
<dbReference type="InterPro" id="IPR053151">
    <property type="entry name" value="RNase_H-like"/>
</dbReference>